<dbReference type="AlphaFoldDB" id="A0A0G0Z3L4"/>
<dbReference type="Gene3D" id="3.30.1140.32">
    <property type="entry name" value="Ribosomal protein S3, C-terminal domain"/>
    <property type="match status" value="1"/>
</dbReference>
<comment type="subunit">
    <text evidence="8">Part of the 30S ribosomal subunit. Forms a tight complex with proteins S10 and S14.</text>
</comment>
<dbReference type="GO" id="GO:0019843">
    <property type="term" value="F:rRNA binding"/>
    <property type="evidence" value="ECO:0007669"/>
    <property type="project" value="UniProtKB-UniRule"/>
</dbReference>
<evidence type="ECO:0000256" key="7">
    <source>
        <dbReference type="ARBA" id="ARBA00035257"/>
    </source>
</evidence>
<dbReference type="EMBL" id="LCDA01000001">
    <property type="protein sequence ID" value="KKS43349.1"/>
    <property type="molecule type" value="Genomic_DNA"/>
</dbReference>
<dbReference type="InterPro" id="IPR009019">
    <property type="entry name" value="KH_sf_prok-type"/>
</dbReference>
<dbReference type="GO" id="GO:0003729">
    <property type="term" value="F:mRNA binding"/>
    <property type="evidence" value="ECO:0007669"/>
    <property type="project" value="UniProtKB-UniRule"/>
</dbReference>
<keyword evidence="2 8" id="KW-0699">rRNA-binding</keyword>
<comment type="caution">
    <text evidence="11">The sequence shown here is derived from an EMBL/GenBank/DDBJ whole genome shotgun (WGS) entry which is preliminary data.</text>
</comment>
<evidence type="ECO:0000256" key="2">
    <source>
        <dbReference type="ARBA" id="ARBA00022730"/>
    </source>
</evidence>
<keyword evidence="3 8" id="KW-0694">RNA-binding</keyword>
<accession>A0A0G0Z3L4</accession>
<dbReference type="SUPFAM" id="SSF54821">
    <property type="entry name" value="Ribosomal protein S3 C-terminal domain"/>
    <property type="match status" value="1"/>
</dbReference>
<comment type="similarity">
    <text evidence="1 8 9">Belongs to the universal ribosomal protein uS3 family.</text>
</comment>
<protein>
    <recommendedName>
        <fullName evidence="7 8">Small ribosomal subunit protein uS3</fullName>
    </recommendedName>
</protein>
<evidence type="ECO:0000256" key="5">
    <source>
        <dbReference type="ARBA" id="ARBA00023274"/>
    </source>
</evidence>
<keyword evidence="5 8" id="KW-0687">Ribonucleoprotein</keyword>
<dbReference type="InterPro" id="IPR057258">
    <property type="entry name" value="Ribosomal_uS3"/>
</dbReference>
<dbReference type="InterPro" id="IPR004044">
    <property type="entry name" value="KH_dom_type_2"/>
</dbReference>
<dbReference type="InterPro" id="IPR005704">
    <property type="entry name" value="Ribosomal_uS3_bac-typ"/>
</dbReference>
<keyword evidence="4 8" id="KW-0689">Ribosomal protein</keyword>
<evidence type="ECO:0000256" key="8">
    <source>
        <dbReference type="HAMAP-Rule" id="MF_01309"/>
    </source>
</evidence>
<dbReference type="Proteomes" id="UP000033854">
    <property type="component" value="Unassembled WGS sequence"/>
</dbReference>
<dbReference type="Gene3D" id="3.30.300.20">
    <property type="match status" value="1"/>
</dbReference>
<evidence type="ECO:0000256" key="6">
    <source>
        <dbReference type="ARBA" id="ARBA00024998"/>
    </source>
</evidence>
<reference evidence="11 12" key="1">
    <citation type="journal article" date="2015" name="Nature">
        <title>rRNA introns, odd ribosomes, and small enigmatic genomes across a large radiation of phyla.</title>
        <authorList>
            <person name="Brown C.T."/>
            <person name="Hug L.A."/>
            <person name="Thomas B.C."/>
            <person name="Sharon I."/>
            <person name="Castelle C.J."/>
            <person name="Singh A."/>
            <person name="Wilkins M.J."/>
            <person name="Williams K.H."/>
            <person name="Banfield J.F."/>
        </authorList>
    </citation>
    <scope>NUCLEOTIDE SEQUENCE [LARGE SCALE GENOMIC DNA]</scope>
</reference>
<evidence type="ECO:0000256" key="3">
    <source>
        <dbReference type="ARBA" id="ARBA00022884"/>
    </source>
</evidence>
<dbReference type="NCBIfam" id="TIGR01009">
    <property type="entry name" value="rpsC_bact"/>
    <property type="match status" value="1"/>
</dbReference>
<dbReference type="GO" id="GO:0022627">
    <property type="term" value="C:cytosolic small ribosomal subunit"/>
    <property type="evidence" value="ECO:0007669"/>
    <property type="project" value="TreeGrafter"/>
</dbReference>
<dbReference type="InterPro" id="IPR015946">
    <property type="entry name" value="KH_dom-like_a/b"/>
</dbReference>
<dbReference type="FunFam" id="3.30.300.20:FF:000001">
    <property type="entry name" value="30S ribosomal protein S3"/>
    <property type="match status" value="1"/>
</dbReference>
<dbReference type="CDD" id="cd02412">
    <property type="entry name" value="KH-II_30S_S3"/>
    <property type="match status" value="1"/>
</dbReference>
<evidence type="ECO:0000256" key="1">
    <source>
        <dbReference type="ARBA" id="ARBA00010761"/>
    </source>
</evidence>
<evidence type="ECO:0000259" key="10">
    <source>
        <dbReference type="PROSITE" id="PS50823"/>
    </source>
</evidence>
<dbReference type="SUPFAM" id="SSF54814">
    <property type="entry name" value="Prokaryotic type KH domain (KH-domain type II)"/>
    <property type="match status" value="1"/>
</dbReference>
<dbReference type="Pfam" id="PF07650">
    <property type="entry name" value="KH_2"/>
    <property type="match status" value="1"/>
</dbReference>
<organism evidence="11 12">
    <name type="scientific">Candidatus Collierbacteria bacterium GW2011_GWA2_42_17</name>
    <dbReference type="NCBI Taxonomy" id="1618378"/>
    <lineage>
        <taxon>Bacteria</taxon>
        <taxon>Candidatus Collieribacteriota</taxon>
    </lineage>
</organism>
<evidence type="ECO:0000256" key="9">
    <source>
        <dbReference type="RuleBase" id="RU003624"/>
    </source>
</evidence>
<comment type="function">
    <text evidence="6 8">Binds the lower part of the 30S subunit head. Binds mRNA in the 70S ribosome, positioning it for translation.</text>
</comment>
<dbReference type="InterPro" id="IPR018280">
    <property type="entry name" value="Ribosomal_uS3_CS"/>
</dbReference>
<dbReference type="PANTHER" id="PTHR11760">
    <property type="entry name" value="30S/40S RIBOSOMAL PROTEIN S3"/>
    <property type="match status" value="1"/>
</dbReference>
<dbReference type="GO" id="GO:0003735">
    <property type="term" value="F:structural constituent of ribosome"/>
    <property type="evidence" value="ECO:0007669"/>
    <property type="project" value="InterPro"/>
</dbReference>
<sequence>MGKKVNPTIFRTGYIFPTKSVWYSNFKNYAKFVLEDNSIRRFLEEKLKLAGITNIEIKRSINTVDIFMYVSRPGVVIGRGGSSLEQLKKDIEKLLKIDLKVKNAIKINLHPMEIKNPELSAGIIVDRLSNQLEHRYPFRRAANQAIEKVMAAGAKGVKIVFAGRIDGAEIARTEKFKQGRIPTQTLRANIDYVEKPALTRSGYVGIKVWIYTGDIII</sequence>
<evidence type="ECO:0000256" key="4">
    <source>
        <dbReference type="ARBA" id="ARBA00022980"/>
    </source>
</evidence>
<dbReference type="HAMAP" id="MF_01309_B">
    <property type="entry name" value="Ribosomal_uS3_B"/>
    <property type="match status" value="1"/>
</dbReference>
<feature type="domain" description="KH type-2" evidence="10">
    <location>
        <begin position="39"/>
        <end position="115"/>
    </location>
</feature>
<dbReference type="InterPro" id="IPR036419">
    <property type="entry name" value="Ribosomal_S3_C_sf"/>
</dbReference>
<proteinExistence type="inferred from homology"/>
<evidence type="ECO:0000313" key="11">
    <source>
        <dbReference type="EMBL" id="KKS43349.1"/>
    </source>
</evidence>
<evidence type="ECO:0000313" key="12">
    <source>
        <dbReference type="Proteomes" id="UP000033854"/>
    </source>
</evidence>
<dbReference type="PANTHER" id="PTHR11760:SF19">
    <property type="entry name" value="SMALL RIBOSOMAL SUBUNIT PROTEIN US3C"/>
    <property type="match status" value="1"/>
</dbReference>
<gene>
    <name evidence="8" type="primary">rpsC</name>
    <name evidence="11" type="ORF">UV06_C0001G0083</name>
</gene>
<dbReference type="PATRIC" id="fig|1618378.3.peg.86"/>
<dbReference type="Pfam" id="PF00189">
    <property type="entry name" value="Ribosomal_S3_C"/>
    <property type="match status" value="1"/>
</dbReference>
<dbReference type="GO" id="GO:0006412">
    <property type="term" value="P:translation"/>
    <property type="evidence" value="ECO:0007669"/>
    <property type="project" value="UniProtKB-UniRule"/>
</dbReference>
<dbReference type="PROSITE" id="PS50823">
    <property type="entry name" value="KH_TYPE_2"/>
    <property type="match status" value="1"/>
</dbReference>
<dbReference type="InterPro" id="IPR001351">
    <property type="entry name" value="Ribosomal_uS3_C"/>
</dbReference>
<name>A0A0G0Z3L4_9BACT</name>
<dbReference type="PROSITE" id="PS00548">
    <property type="entry name" value="RIBOSOMAL_S3"/>
    <property type="match status" value="1"/>
</dbReference>